<evidence type="ECO:0000313" key="2">
    <source>
        <dbReference type="EMBL" id="HJA93378.1"/>
    </source>
</evidence>
<keyword evidence="1" id="KW-0812">Transmembrane</keyword>
<dbReference type="Proteomes" id="UP000886858">
    <property type="component" value="Unassembled WGS sequence"/>
</dbReference>
<dbReference type="Pfam" id="PF10688">
    <property type="entry name" value="Imp-YgjV"/>
    <property type="match status" value="1"/>
</dbReference>
<dbReference type="InterPro" id="IPR019629">
    <property type="entry name" value="Uncharacterised_HI1736/YgjV"/>
</dbReference>
<organism evidence="2 3">
    <name type="scientific">Candidatus Eisenbergiella merdipullorum</name>
    <dbReference type="NCBI Taxonomy" id="2838553"/>
    <lineage>
        <taxon>Bacteria</taxon>
        <taxon>Bacillati</taxon>
        <taxon>Bacillota</taxon>
        <taxon>Clostridia</taxon>
        <taxon>Lachnospirales</taxon>
        <taxon>Lachnospiraceae</taxon>
        <taxon>Eisenbergiella</taxon>
    </lineage>
</organism>
<feature type="transmembrane region" description="Helical" evidence="1">
    <location>
        <begin position="6"/>
        <end position="21"/>
    </location>
</feature>
<sequence length="173" mass="20154">MGIVTQLFGIGAMVSLFIVYQQKTRKKLIAAKLSADIFWVLHYFCLGGIAGMIPNFIGIFRELIFINRQRRKWADSVIWPVLFILLTWCLGARTFHSLFNILPITASTFVTISLWINDPKLTKIISVPVSLSFFLYDIYVRSYIGMINELISITSILLFFIKERIRRKRKEQR</sequence>
<keyword evidence="1" id="KW-1133">Transmembrane helix</keyword>
<evidence type="ECO:0000256" key="1">
    <source>
        <dbReference type="SAM" id="Phobius"/>
    </source>
</evidence>
<feature type="transmembrane region" description="Helical" evidence="1">
    <location>
        <begin position="33"/>
        <end position="53"/>
    </location>
</feature>
<keyword evidence="1" id="KW-0472">Membrane</keyword>
<feature type="transmembrane region" description="Helical" evidence="1">
    <location>
        <begin position="138"/>
        <end position="161"/>
    </location>
</feature>
<feature type="transmembrane region" description="Helical" evidence="1">
    <location>
        <begin position="73"/>
        <end position="91"/>
    </location>
</feature>
<dbReference type="EMBL" id="DWYY01000107">
    <property type="protein sequence ID" value="HJA93378.1"/>
    <property type="molecule type" value="Genomic_DNA"/>
</dbReference>
<reference evidence="2" key="1">
    <citation type="journal article" date="2021" name="PeerJ">
        <title>Extensive microbial diversity within the chicken gut microbiome revealed by metagenomics and culture.</title>
        <authorList>
            <person name="Gilroy R."/>
            <person name="Ravi A."/>
            <person name="Getino M."/>
            <person name="Pursley I."/>
            <person name="Horton D.L."/>
            <person name="Alikhan N.F."/>
            <person name="Baker D."/>
            <person name="Gharbi K."/>
            <person name="Hall N."/>
            <person name="Watson M."/>
            <person name="Adriaenssens E.M."/>
            <person name="Foster-Nyarko E."/>
            <person name="Jarju S."/>
            <person name="Secka A."/>
            <person name="Antonio M."/>
            <person name="Oren A."/>
            <person name="Chaudhuri R.R."/>
            <person name="La Ragione R."/>
            <person name="Hildebrand F."/>
            <person name="Pallen M.J."/>
        </authorList>
    </citation>
    <scope>NUCLEOTIDE SEQUENCE</scope>
    <source>
        <strain evidence="2">CHK179-7159</strain>
    </source>
</reference>
<name>A0A9D2I881_9FIRM</name>
<proteinExistence type="predicted"/>
<gene>
    <name evidence="2" type="ORF">H9717_09750</name>
</gene>
<comment type="caution">
    <text evidence="2">The sequence shown here is derived from an EMBL/GenBank/DDBJ whole genome shotgun (WGS) entry which is preliminary data.</text>
</comment>
<reference evidence="2" key="2">
    <citation type="submission" date="2021-04" db="EMBL/GenBank/DDBJ databases">
        <authorList>
            <person name="Gilroy R."/>
        </authorList>
    </citation>
    <scope>NUCLEOTIDE SEQUENCE</scope>
    <source>
        <strain evidence="2">CHK179-7159</strain>
    </source>
</reference>
<accession>A0A9D2I881</accession>
<feature type="transmembrane region" description="Helical" evidence="1">
    <location>
        <begin position="98"/>
        <end position="116"/>
    </location>
</feature>
<evidence type="ECO:0000313" key="3">
    <source>
        <dbReference type="Proteomes" id="UP000886858"/>
    </source>
</evidence>
<protein>
    <submittedName>
        <fullName evidence="2">YgjV family protein</fullName>
    </submittedName>
</protein>
<dbReference type="AlphaFoldDB" id="A0A9D2I881"/>